<evidence type="ECO:0000313" key="1">
    <source>
        <dbReference type="EMBL" id="KAK3092085.1"/>
    </source>
</evidence>
<comment type="caution">
    <text evidence="1">The sequence shown here is derived from an EMBL/GenBank/DDBJ whole genome shotgun (WGS) entry which is preliminary data.</text>
</comment>
<dbReference type="Proteomes" id="UP001186944">
    <property type="component" value="Unassembled WGS sequence"/>
</dbReference>
<gene>
    <name evidence="1" type="ORF">FSP39_025056</name>
</gene>
<sequence>MDKLSKSLTDLDKRIQIFTVGEVRRIQHSLETTLRKTLDVVKKKDQRLQGKLLPVGSYYSDLKIGFPDEFDYLYELESIQEKLNFEVQPSGFSGSKNLWRTPKGDPGKKKILLKTPETYKCTQDSDDSVKWLHCISGKRRKDIGNEYVLDPVGVKNTSLCSLGGHKRYGSITTSKILVYRQNTRSHLLVWSGCDTILHMEWEILQELKNHSRFDCLYKNS</sequence>
<name>A0AA88Y1N6_PINIB</name>
<proteinExistence type="predicted"/>
<evidence type="ECO:0000313" key="2">
    <source>
        <dbReference type="Proteomes" id="UP001186944"/>
    </source>
</evidence>
<dbReference type="EMBL" id="VSWD01000010">
    <property type="protein sequence ID" value="KAK3092085.1"/>
    <property type="molecule type" value="Genomic_DNA"/>
</dbReference>
<keyword evidence="2" id="KW-1185">Reference proteome</keyword>
<dbReference type="AlphaFoldDB" id="A0AA88Y1N6"/>
<dbReference type="Gene3D" id="3.30.460.90">
    <property type="match status" value="1"/>
</dbReference>
<reference evidence="1" key="1">
    <citation type="submission" date="2019-08" db="EMBL/GenBank/DDBJ databases">
        <title>The improved chromosome-level genome for the pearl oyster Pinctada fucata martensii using PacBio sequencing and Hi-C.</title>
        <authorList>
            <person name="Zheng Z."/>
        </authorList>
    </citation>
    <scope>NUCLEOTIDE SEQUENCE</scope>
    <source>
        <strain evidence="1">ZZ-2019</strain>
        <tissue evidence="1">Adductor muscle</tissue>
    </source>
</reference>
<accession>A0AA88Y1N6</accession>
<organism evidence="1 2">
    <name type="scientific">Pinctada imbricata</name>
    <name type="common">Atlantic pearl-oyster</name>
    <name type="synonym">Pinctada martensii</name>
    <dbReference type="NCBI Taxonomy" id="66713"/>
    <lineage>
        <taxon>Eukaryota</taxon>
        <taxon>Metazoa</taxon>
        <taxon>Spiralia</taxon>
        <taxon>Lophotrochozoa</taxon>
        <taxon>Mollusca</taxon>
        <taxon>Bivalvia</taxon>
        <taxon>Autobranchia</taxon>
        <taxon>Pteriomorphia</taxon>
        <taxon>Pterioida</taxon>
        <taxon>Pterioidea</taxon>
        <taxon>Pteriidae</taxon>
        <taxon>Pinctada</taxon>
    </lineage>
</organism>
<protein>
    <submittedName>
        <fullName evidence="1">Uncharacterized protein</fullName>
    </submittedName>
</protein>